<dbReference type="Proteomes" id="UP000281406">
    <property type="component" value="Unassembled WGS sequence"/>
</dbReference>
<dbReference type="PANTHER" id="PTHR47027">
    <property type="entry name" value="REVERSE TRANSCRIPTASE DOMAIN-CONTAINING PROTEIN"/>
    <property type="match status" value="1"/>
</dbReference>
<dbReference type="SUPFAM" id="SSF56672">
    <property type="entry name" value="DNA/RNA polymerases"/>
    <property type="match status" value="1"/>
</dbReference>
<gene>
    <name evidence="2" type="ORF">DPX16_8419</name>
</gene>
<sequence>MDTITADLQSPHPWSLLFTDDVFLASETRAVTQRDTQLWKDRLDEYGLRLNIKKIEYLEGGPQTDGTISIDNEELKKTEVFRYLGSVISHHGNVAPIKEKMLESRLQWYGHVVRSAEDSVAKTATRIDPVGHRPRGRPKKRWMDRIKEDLKIVNASPEDALDRPKWRRLCQRADPAIAGETPG</sequence>
<dbReference type="PANTHER" id="PTHR47027:SF20">
    <property type="entry name" value="REVERSE TRANSCRIPTASE-LIKE PROTEIN WITH RNA-DIRECTED DNA POLYMERASE DOMAIN"/>
    <property type="match status" value="1"/>
</dbReference>
<evidence type="ECO:0000313" key="3">
    <source>
        <dbReference type="Proteomes" id="UP000281406"/>
    </source>
</evidence>
<feature type="domain" description="Reverse transcriptase" evidence="1">
    <location>
        <begin position="1"/>
        <end position="113"/>
    </location>
</feature>
<dbReference type="PROSITE" id="PS50878">
    <property type="entry name" value="RT_POL"/>
    <property type="match status" value="1"/>
</dbReference>
<organism evidence="2 3">
    <name type="scientific">Anabarilius grahami</name>
    <name type="common">Kanglang fish</name>
    <name type="synonym">Barilius grahami</name>
    <dbReference type="NCBI Taxonomy" id="495550"/>
    <lineage>
        <taxon>Eukaryota</taxon>
        <taxon>Metazoa</taxon>
        <taxon>Chordata</taxon>
        <taxon>Craniata</taxon>
        <taxon>Vertebrata</taxon>
        <taxon>Euteleostomi</taxon>
        <taxon>Actinopterygii</taxon>
        <taxon>Neopterygii</taxon>
        <taxon>Teleostei</taxon>
        <taxon>Ostariophysi</taxon>
        <taxon>Cypriniformes</taxon>
        <taxon>Xenocyprididae</taxon>
        <taxon>Xenocypridinae</taxon>
        <taxon>Xenocypridinae incertae sedis</taxon>
        <taxon>Anabarilius</taxon>
    </lineage>
</organism>
<protein>
    <recommendedName>
        <fullName evidence="1">Reverse transcriptase domain-containing protein</fullName>
    </recommendedName>
</protein>
<evidence type="ECO:0000259" key="1">
    <source>
        <dbReference type="PROSITE" id="PS50878"/>
    </source>
</evidence>
<keyword evidence="3" id="KW-1185">Reference proteome</keyword>
<dbReference type="AlphaFoldDB" id="A0A3N0Z2Z6"/>
<proteinExistence type="predicted"/>
<comment type="caution">
    <text evidence="2">The sequence shown here is derived from an EMBL/GenBank/DDBJ whole genome shotgun (WGS) entry which is preliminary data.</text>
</comment>
<dbReference type="InterPro" id="IPR000477">
    <property type="entry name" value="RT_dom"/>
</dbReference>
<name>A0A3N0Z2Z6_ANAGA</name>
<dbReference type="InterPro" id="IPR043502">
    <property type="entry name" value="DNA/RNA_pol_sf"/>
</dbReference>
<dbReference type="OrthoDB" id="6921637at2759"/>
<evidence type="ECO:0000313" key="2">
    <source>
        <dbReference type="EMBL" id="ROL52856.1"/>
    </source>
</evidence>
<reference evidence="2 3" key="1">
    <citation type="submission" date="2018-10" db="EMBL/GenBank/DDBJ databases">
        <title>Genome assembly for a Yunnan-Guizhou Plateau 3E fish, Anabarilius grahami (Regan), and its evolutionary and genetic applications.</title>
        <authorList>
            <person name="Jiang W."/>
        </authorList>
    </citation>
    <scope>NUCLEOTIDE SEQUENCE [LARGE SCALE GENOMIC DNA]</scope>
    <source>
        <strain evidence="2">AG-KIZ</strain>
        <tissue evidence="2">Muscle</tissue>
    </source>
</reference>
<accession>A0A3N0Z2Z6</accession>
<dbReference type="EMBL" id="RJVU01014363">
    <property type="protein sequence ID" value="ROL52856.1"/>
    <property type="molecule type" value="Genomic_DNA"/>
</dbReference>